<proteinExistence type="predicted"/>
<dbReference type="EMBL" id="LR899010">
    <property type="protein sequence ID" value="CAD7082002.1"/>
    <property type="molecule type" value="Genomic_DNA"/>
</dbReference>
<organism evidence="5 6">
    <name type="scientific">Hermetia illucens</name>
    <name type="common">Black soldier fly</name>
    <dbReference type="NCBI Taxonomy" id="343691"/>
    <lineage>
        <taxon>Eukaryota</taxon>
        <taxon>Metazoa</taxon>
        <taxon>Ecdysozoa</taxon>
        <taxon>Arthropoda</taxon>
        <taxon>Hexapoda</taxon>
        <taxon>Insecta</taxon>
        <taxon>Pterygota</taxon>
        <taxon>Neoptera</taxon>
        <taxon>Endopterygota</taxon>
        <taxon>Diptera</taxon>
        <taxon>Brachycera</taxon>
        <taxon>Stratiomyomorpha</taxon>
        <taxon>Stratiomyidae</taxon>
        <taxon>Hermetiinae</taxon>
        <taxon>Hermetia</taxon>
    </lineage>
</organism>
<dbReference type="OrthoDB" id="6337346at2759"/>
<reference evidence="5 6" key="1">
    <citation type="submission" date="2020-11" db="EMBL/GenBank/DDBJ databases">
        <authorList>
            <person name="Wallbank WR R."/>
            <person name="Pardo Diaz C."/>
            <person name="Kozak K."/>
            <person name="Martin S."/>
            <person name="Jiggins C."/>
            <person name="Moest M."/>
            <person name="Warren A I."/>
            <person name="Generalovic N T."/>
            <person name="Byers J.R.P. K."/>
            <person name="Montejo-Kovacevich G."/>
            <person name="Yen C E."/>
        </authorList>
    </citation>
    <scope>NUCLEOTIDE SEQUENCE [LARGE SCALE GENOMIC DNA]</scope>
</reference>
<dbReference type="PANTHER" id="PTHR33236:SF5">
    <property type="entry name" value="CUB DOMAIN-CONTAINING PROTEIN"/>
    <property type="match status" value="1"/>
</dbReference>
<sequence>MLALIFSLVWLAMIGYALGKNPNLPEISHSSARQARFFPFYTIGRFVNEVCTGANQMLGTCVIRGECSDGGGVSTGSCNSITSQAVCCVYQLTCGGSTNFNNTYFYNSGYPGTFNGGSKCALTVMPCSDEICQLRIDFLAFSLAPPNGDGECLTDFISITGGSSRVPRICGENAGQHVYVDFNGVNPIEIAVLTTGSYTFNRQWQLQVSQIACNSAYRAPSGCLQYYLDGSGTIMSFNYASSPNGLPNSIGVEGSRQLANQRYGICIRMGANKCSITYSQISSDIYSFTMTGDVGAIDPVLLGTVDVQSQQCTMDFIIIPNPAQGGVQLDSDRFCGLGLVPTTSYMKPFVLYVVHDANENTDISNRGFALDYSQGACPVT</sequence>
<dbReference type="Pfam" id="PF26080">
    <property type="entry name" value="CUB_animal"/>
    <property type="match status" value="1"/>
</dbReference>
<feature type="signal peptide" evidence="3">
    <location>
        <begin position="1"/>
        <end position="19"/>
    </location>
</feature>
<accession>A0A7R8UK38</accession>
<keyword evidence="3" id="KW-0732">Signal</keyword>
<dbReference type="Proteomes" id="UP000594454">
    <property type="component" value="Chromosome 2"/>
</dbReference>
<dbReference type="InParanoid" id="A0A7R8UK38"/>
<keyword evidence="6" id="KW-1185">Reference proteome</keyword>
<dbReference type="PROSITE" id="PS01180">
    <property type="entry name" value="CUB"/>
    <property type="match status" value="1"/>
</dbReference>
<dbReference type="InterPro" id="IPR035914">
    <property type="entry name" value="Sperma_CUB_dom_sf"/>
</dbReference>
<evidence type="ECO:0000256" key="1">
    <source>
        <dbReference type="ARBA" id="ARBA00023157"/>
    </source>
</evidence>
<comment type="caution">
    <text evidence="2">Lacks conserved residue(s) required for the propagation of feature annotation.</text>
</comment>
<dbReference type="InterPro" id="IPR000859">
    <property type="entry name" value="CUB_dom"/>
</dbReference>
<dbReference type="PANTHER" id="PTHR33236">
    <property type="entry name" value="INTRAFLAGELLAR TRANSPORT PROTEIN 122 FAMILY PROTEIN-RELATED"/>
    <property type="match status" value="1"/>
</dbReference>
<dbReference type="AlphaFoldDB" id="A0A7R8UK38"/>
<keyword evidence="1" id="KW-1015">Disulfide bond</keyword>
<evidence type="ECO:0000259" key="4">
    <source>
        <dbReference type="PROSITE" id="PS01180"/>
    </source>
</evidence>
<evidence type="ECO:0000313" key="5">
    <source>
        <dbReference type="EMBL" id="CAD7082002.1"/>
    </source>
</evidence>
<dbReference type="Gene3D" id="2.60.120.290">
    <property type="entry name" value="Spermadhesin, CUB domain"/>
    <property type="match status" value="1"/>
</dbReference>
<dbReference type="SUPFAM" id="SSF49854">
    <property type="entry name" value="Spermadhesin, CUB domain"/>
    <property type="match status" value="1"/>
</dbReference>
<evidence type="ECO:0000256" key="3">
    <source>
        <dbReference type="SAM" id="SignalP"/>
    </source>
</evidence>
<evidence type="ECO:0000256" key="2">
    <source>
        <dbReference type="PROSITE-ProRule" id="PRU00059"/>
    </source>
</evidence>
<name>A0A7R8UK38_HERIL</name>
<gene>
    <name evidence="5" type="ORF">HERILL_LOCUS5073</name>
</gene>
<feature type="domain" description="CUB" evidence="4">
    <location>
        <begin position="94"/>
        <end position="211"/>
    </location>
</feature>
<evidence type="ECO:0000313" key="6">
    <source>
        <dbReference type="Proteomes" id="UP000594454"/>
    </source>
</evidence>
<feature type="chain" id="PRO_5031519944" description="CUB domain-containing protein" evidence="3">
    <location>
        <begin position="20"/>
        <end position="380"/>
    </location>
</feature>
<protein>
    <recommendedName>
        <fullName evidence="4">CUB domain-containing protein</fullName>
    </recommendedName>
</protein>
<dbReference type="InterPro" id="IPR058698">
    <property type="entry name" value="CUB_metazoa"/>
</dbReference>